<feature type="non-terminal residue" evidence="1">
    <location>
        <position position="172"/>
    </location>
</feature>
<keyword evidence="2" id="KW-1185">Reference proteome</keyword>
<gene>
    <name evidence="1" type="ORF">GMARGA_LOCUS32168</name>
</gene>
<protein>
    <submittedName>
        <fullName evidence="1">14872_t:CDS:1</fullName>
    </submittedName>
</protein>
<proteinExistence type="predicted"/>
<evidence type="ECO:0000313" key="2">
    <source>
        <dbReference type="Proteomes" id="UP000789901"/>
    </source>
</evidence>
<dbReference type="Proteomes" id="UP000789901">
    <property type="component" value="Unassembled WGS sequence"/>
</dbReference>
<sequence>MKLSKKDKNIIDKTNIRGKIKNIIYFSTDSQKKYVIIVNKVARLFPNLVDFYCTKKEANNKANDIKTKQEVGECKYRIETEEDDAENILIIGSVAKPKNFQAQVFEWNGTKYRVVDTVGFGDMNLSSKQVLLKLAEAIHSIKGGIKQVLAVVDGRFTEEGMEAFEILIALFG</sequence>
<dbReference type="SUPFAM" id="SSF52540">
    <property type="entry name" value="P-loop containing nucleoside triphosphate hydrolases"/>
    <property type="match status" value="1"/>
</dbReference>
<dbReference type="EMBL" id="CAJVQB010049845">
    <property type="protein sequence ID" value="CAG8834654.1"/>
    <property type="molecule type" value="Genomic_DNA"/>
</dbReference>
<comment type="caution">
    <text evidence="1">The sequence shown here is derived from an EMBL/GenBank/DDBJ whole genome shotgun (WGS) entry which is preliminary data.</text>
</comment>
<accession>A0ABN7WKM5</accession>
<dbReference type="Gene3D" id="3.40.50.300">
    <property type="entry name" value="P-loop containing nucleotide triphosphate hydrolases"/>
    <property type="match status" value="1"/>
</dbReference>
<reference evidence="1 2" key="1">
    <citation type="submission" date="2021-06" db="EMBL/GenBank/DDBJ databases">
        <authorList>
            <person name="Kallberg Y."/>
            <person name="Tangrot J."/>
            <person name="Rosling A."/>
        </authorList>
    </citation>
    <scope>NUCLEOTIDE SEQUENCE [LARGE SCALE GENOMIC DNA]</scope>
    <source>
        <strain evidence="1 2">120-4 pot B 10/14</strain>
    </source>
</reference>
<dbReference type="InterPro" id="IPR027417">
    <property type="entry name" value="P-loop_NTPase"/>
</dbReference>
<name>A0ABN7WKM5_GIGMA</name>
<evidence type="ECO:0000313" key="1">
    <source>
        <dbReference type="EMBL" id="CAG8834654.1"/>
    </source>
</evidence>
<organism evidence="1 2">
    <name type="scientific">Gigaspora margarita</name>
    <dbReference type="NCBI Taxonomy" id="4874"/>
    <lineage>
        <taxon>Eukaryota</taxon>
        <taxon>Fungi</taxon>
        <taxon>Fungi incertae sedis</taxon>
        <taxon>Mucoromycota</taxon>
        <taxon>Glomeromycotina</taxon>
        <taxon>Glomeromycetes</taxon>
        <taxon>Diversisporales</taxon>
        <taxon>Gigasporaceae</taxon>
        <taxon>Gigaspora</taxon>
    </lineage>
</organism>